<dbReference type="EMBL" id="JANF02000004">
    <property type="protein sequence ID" value="KER38017.1"/>
    <property type="molecule type" value="Genomic_DNA"/>
</dbReference>
<gene>
    <name evidence="2" type="ORF">AL00_01415</name>
</gene>
<organism evidence="2 3">
    <name type="scientific">Sphingobium indicum F2</name>
    <dbReference type="NCBI Taxonomy" id="1450518"/>
    <lineage>
        <taxon>Bacteria</taxon>
        <taxon>Pseudomonadati</taxon>
        <taxon>Pseudomonadota</taxon>
        <taxon>Alphaproteobacteria</taxon>
        <taxon>Sphingomonadales</taxon>
        <taxon>Sphingomonadaceae</taxon>
        <taxon>Sphingobium</taxon>
    </lineage>
</organism>
<dbReference type="AlphaFoldDB" id="A0A8E1C464"/>
<keyword evidence="1" id="KW-0472">Membrane</keyword>
<accession>A0A8E1C464</accession>
<dbReference type="Proteomes" id="UP000028135">
    <property type="component" value="Unassembled WGS sequence"/>
</dbReference>
<keyword evidence="1" id="KW-1133">Transmembrane helix</keyword>
<evidence type="ECO:0000313" key="3">
    <source>
        <dbReference type="Proteomes" id="UP000028135"/>
    </source>
</evidence>
<dbReference type="RefSeq" id="WP_125445754.1">
    <property type="nucleotide sequence ID" value="NZ_JANF02000004.1"/>
</dbReference>
<evidence type="ECO:0000313" key="2">
    <source>
        <dbReference type="EMBL" id="KER38017.1"/>
    </source>
</evidence>
<reference evidence="2 3" key="1">
    <citation type="submission" date="2014-05" db="EMBL/GenBank/DDBJ databases">
        <title>Genome Announcement of Sphingobium lucknowense F2.</title>
        <authorList>
            <person name="Lal R."/>
            <person name="Negi V."/>
            <person name="Lata P."/>
            <person name="Sangwan N."/>
            <person name="Gupta S.K."/>
            <person name="Rao D.L.N."/>
            <person name="Das S."/>
        </authorList>
    </citation>
    <scope>NUCLEOTIDE SEQUENCE [LARGE SCALE GENOMIC DNA]</scope>
    <source>
        <strain evidence="2 3">F2</strain>
    </source>
</reference>
<sequence>MSIRRVSELHPEHSRSLFFSERSRREAIRGSLSTPVAVISFAVFALSSLSVEIDVDRWQEGTALAVLALSAMAIMALCASPWQVVLSEWLLVYHDPPRLVDLLDEYSDADDGGNRTRAVLTASYAVIMSNISKAMPSSRADAPEPCG</sequence>
<keyword evidence="1" id="KW-0812">Transmembrane</keyword>
<feature type="transmembrane region" description="Helical" evidence="1">
    <location>
        <begin position="32"/>
        <end position="51"/>
    </location>
</feature>
<name>A0A8E1C464_9SPHN</name>
<comment type="caution">
    <text evidence="2">The sequence shown here is derived from an EMBL/GenBank/DDBJ whole genome shotgun (WGS) entry which is preliminary data.</text>
</comment>
<proteinExistence type="predicted"/>
<evidence type="ECO:0000256" key="1">
    <source>
        <dbReference type="SAM" id="Phobius"/>
    </source>
</evidence>
<protein>
    <submittedName>
        <fullName evidence="2">Uncharacterized protein</fullName>
    </submittedName>
</protein>
<feature type="transmembrane region" description="Helical" evidence="1">
    <location>
        <begin position="63"/>
        <end position="82"/>
    </location>
</feature>